<dbReference type="Proteomes" id="UP001054837">
    <property type="component" value="Unassembled WGS sequence"/>
</dbReference>
<name>A0AAV4MAI5_9ARAC</name>
<keyword evidence="3" id="KW-1185">Reference proteome</keyword>
<feature type="compositionally biased region" description="Basic and acidic residues" evidence="1">
    <location>
        <begin position="1"/>
        <end position="13"/>
    </location>
</feature>
<evidence type="ECO:0000313" key="2">
    <source>
        <dbReference type="EMBL" id="GIX69448.1"/>
    </source>
</evidence>
<comment type="caution">
    <text evidence="2">The sequence shown here is derived from an EMBL/GenBank/DDBJ whole genome shotgun (WGS) entry which is preliminary data.</text>
</comment>
<evidence type="ECO:0000256" key="1">
    <source>
        <dbReference type="SAM" id="MobiDB-lite"/>
    </source>
</evidence>
<accession>A0AAV4MAI5</accession>
<evidence type="ECO:0000313" key="3">
    <source>
        <dbReference type="Proteomes" id="UP001054837"/>
    </source>
</evidence>
<gene>
    <name evidence="2" type="ORF">CDAR_15571</name>
</gene>
<protein>
    <submittedName>
        <fullName evidence="2">Uncharacterized protein</fullName>
    </submittedName>
</protein>
<reference evidence="2 3" key="1">
    <citation type="submission" date="2021-06" db="EMBL/GenBank/DDBJ databases">
        <title>Caerostris darwini draft genome.</title>
        <authorList>
            <person name="Kono N."/>
            <person name="Arakawa K."/>
        </authorList>
    </citation>
    <scope>NUCLEOTIDE SEQUENCE [LARGE SCALE GENOMIC DNA]</scope>
</reference>
<proteinExistence type="predicted"/>
<organism evidence="2 3">
    <name type="scientific">Caerostris darwini</name>
    <dbReference type="NCBI Taxonomy" id="1538125"/>
    <lineage>
        <taxon>Eukaryota</taxon>
        <taxon>Metazoa</taxon>
        <taxon>Ecdysozoa</taxon>
        <taxon>Arthropoda</taxon>
        <taxon>Chelicerata</taxon>
        <taxon>Arachnida</taxon>
        <taxon>Araneae</taxon>
        <taxon>Araneomorphae</taxon>
        <taxon>Entelegynae</taxon>
        <taxon>Araneoidea</taxon>
        <taxon>Araneidae</taxon>
        <taxon>Caerostris</taxon>
    </lineage>
</organism>
<feature type="region of interest" description="Disordered" evidence="1">
    <location>
        <begin position="1"/>
        <end position="20"/>
    </location>
</feature>
<dbReference type="AlphaFoldDB" id="A0AAV4MAI5"/>
<dbReference type="EMBL" id="BPLQ01000271">
    <property type="protein sequence ID" value="GIX69448.1"/>
    <property type="molecule type" value="Genomic_DNA"/>
</dbReference>
<sequence>MIFNEPSHEECEKNGLGIHPPPYPVQLIRLHFREINFYMSAEESVTATVFMPQMILFCLKERFQRLCFEMLLASPVNSATHSLRETS</sequence>